<feature type="domain" description="SHSP" evidence="5">
    <location>
        <begin position="34"/>
        <end position="165"/>
    </location>
</feature>
<evidence type="ECO:0000256" key="4">
    <source>
        <dbReference type="SAM" id="MobiDB-lite"/>
    </source>
</evidence>
<dbReference type="Pfam" id="PF00011">
    <property type="entry name" value="HSP20"/>
    <property type="match status" value="1"/>
</dbReference>
<comment type="similarity">
    <text evidence="2 3">Belongs to the small heat shock protein (HSP20) family.</text>
</comment>
<dbReference type="SUPFAM" id="SSF49764">
    <property type="entry name" value="HSP20-like chaperones"/>
    <property type="match status" value="1"/>
</dbReference>
<sequence length="198" mass="21572">MALVTHPFSLLDPFVALEHDPFFHYRPSGAVTGIRSPALEYPMDIKETDAGYELVADAPGMKPEEISVEFNEASRVLTVRGQHSEETKSGRQPSQPSAAVQGKVKHMYRCERSVKRSFLRSFTVPKDVDPEGISAQLEYGVLNVHIPKKEAVPKPASRKIPITTTSNTESGPASSIVQTKLTSNGAAAVAAEEDQPMK</sequence>
<name>A0A250WW54_9CHLO</name>
<dbReference type="PANTHER" id="PTHR11527">
    <property type="entry name" value="HEAT-SHOCK PROTEIN 20 FAMILY MEMBER"/>
    <property type="match status" value="1"/>
</dbReference>
<gene>
    <name evidence="6" type="ORF">CEUSTIGMA_g2385.t1</name>
</gene>
<protein>
    <recommendedName>
        <fullName evidence="5">SHSP domain-containing protein</fullName>
    </recommendedName>
</protein>
<dbReference type="InterPro" id="IPR002068">
    <property type="entry name" value="A-crystallin/Hsp20_dom"/>
</dbReference>
<evidence type="ECO:0000313" key="6">
    <source>
        <dbReference type="EMBL" id="GAX74939.1"/>
    </source>
</evidence>
<keyword evidence="1" id="KW-0346">Stress response</keyword>
<organism evidence="6 7">
    <name type="scientific">Chlamydomonas eustigma</name>
    <dbReference type="NCBI Taxonomy" id="1157962"/>
    <lineage>
        <taxon>Eukaryota</taxon>
        <taxon>Viridiplantae</taxon>
        <taxon>Chlorophyta</taxon>
        <taxon>core chlorophytes</taxon>
        <taxon>Chlorophyceae</taxon>
        <taxon>CS clade</taxon>
        <taxon>Chlamydomonadales</taxon>
        <taxon>Chlamydomonadaceae</taxon>
        <taxon>Chlamydomonas</taxon>
    </lineage>
</organism>
<evidence type="ECO:0000256" key="3">
    <source>
        <dbReference type="RuleBase" id="RU003616"/>
    </source>
</evidence>
<evidence type="ECO:0000259" key="5">
    <source>
        <dbReference type="PROSITE" id="PS01031"/>
    </source>
</evidence>
<dbReference type="InterPro" id="IPR031107">
    <property type="entry name" value="Small_HSP"/>
</dbReference>
<dbReference type="InterPro" id="IPR008978">
    <property type="entry name" value="HSP20-like_chaperone"/>
</dbReference>
<keyword evidence="7" id="KW-1185">Reference proteome</keyword>
<evidence type="ECO:0000256" key="2">
    <source>
        <dbReference type="PROSITE-ProRule" id="PRU00285"/>
    </source>
</evidence>
<evidence type="ECO:0000313" key="7">
    <source>
        <dbReference type="Proteomes" id="UP000232323"/>
    </source>
</evidence>
<accession>A0A250WW54</accession>
<proteinExistence type="inferred from homology"/>
<comment type="caution">
    <text evidence="6">The sequence shown here is derived from an EMBL/GenBank/DDBJ whole genome shotgun (WGS) entry which is preliminary data.</text>
</comment>
<dbReference type="AlphaFoldDB" id="A0A250WW54"/>
<dbReference type="PROSITE" id="PS01031">
    <property type="entry name" value="SHSP"/>
    <property type="match status" value="1"/>
</dbReference>
<dbReference type="CDD" id="cd06464">
    <property type="entry name" value="ACD_sHsps-like"/>
    <property type="match status" value="1"/>
</dbReference>
<dbReference type="Proteomes" id="UP000232323">
    <property type="component" value="Unassembled WGS sequence"/>
</dbReference>
<dbReference type="STRING" id="1157962.A0A250WW54"/>
<dbReference type="EMBL" id="BEGY01000010">
    <property type="protein sequence ID" value="GAX74939.1"/>
    <property type="molecule type" value="Genomic_DNA"/>
</dbReference>
<feature type="compositionally biased region" description="Polar residues" evidence="4">
    <location>
        <begin position="162"/>
        <end position="185"/>
    </location>
</feature>
<reference evidence="6 7" key="1">
    <citation type="submission" date="2017-08" db="EMBL/GenBank/DDBJ databases">
        <title>Acidophilic green algal genome provides insights into adaptation to an acidic environment.</title>
        <authorList>
            <person name="Hirooka S."/>
            <person name="Hirose Y."/>
            <person name="Kanesaki Y."/>
            <person name="Higuchi S."/>
            <person name="Fujiwara T."/>
            <person name="Onuma R."/>
            <person name="Era A."/>
            <person name="Ohbayashi R."/>
            <person name="Uzuka A."/>
            <person name="Nozaki H."/>
            <person name="Yoshikawa H."/>
            <person name="Miyagishima S.Y."/>
        </authorList>
    </citation>
    <scope>NUCLEOTIDE SEQUENCE [LARGE SCALE GENOMIC DNA]</scope>
    <source>
        <strain evidence="6 7">NIES-2499</strain>
    </source>
</reference>
<dbReference type="OrthoDB" id="1245404at2759"/>
<dbReference type="Gene3D" id="2.60.40.790">
    <property type="match status" value="1"/>
</dbReference>
<feature type="region of interest" description="Disordered" evidence="4">
    <location>
        <begin position="82"/>
        <end position="104"/>
    </location>
</feature>
<feature type="region of interest" description="Disordered" evidence="4">
    <location>
        <begin position="152"/>
        <end position="198"/>
    </location>
</feature>
<evidence type="ECO:0000256" key="1">
    <source>
        <dbReference type="ARBA" id="ARBA00023016"/>
    </source>
</evidence>